<evidence type="ECO:0000256" key="2">
    <source>
        <dbReference type="ARBA" id="ARBA00022714"/>
    </source>
</evidence>
<keyword evidence="2" id="KW-0001">2Fe-2S</keyword>
<dbReference type="Pfam" id="PF00111">
    <property type="entry name" value="Fer2"/>
    <property type="match status" value="1"/>
</dbReference>
<dbReference type="InterPro" id="IPR001041">
    <property type="entry name" value="2Fe-2S_ferredoxin-type"/>
</dbReference>
<name>F5XWD4_RAMTT</name>
<keyword evidence="9" id="KW-1185">Reference proteome</keyword>
<evidence type="ECO:0000256" key="1">
    <source>
        <dbReference type="ARBA" id="ARBA00010914"/>
    </source>
</evidence>
<evidence type="ECO:0000259" key="7">
    <source>
        <dbReference type="PROSITE" id="PS51085"/>
    </source>
</evidence>
<accession>F5XWD4</accession>
<dbReference type="GO" id="GO:0005829">
    <property type="term" value="C:cytosol"/>
    <property type="evidence" value="ECO:0007669"/>
    <property type="project" value="TreeGrafter"/>
</dbReference>
<dbReference type="InterPro" id="IPR012675">
    <property type="entry name" value="Beta-grasp_dom_sf"/>
</dbReference>
<proteinExistence type="inferred from homology"/>
<evidence type="ECO:0000256" key="6">
    <source>
        <dbReference type="ARBA" id="ARBA00034078"/>
    </source>
</evidence>
<keyword evidence="5" id="KW-0411">Iron-sulfur</keyword>
<dbReference type="PRINTS" id="PR00355">
    <property type="entry name" value="ADRENODOXIN"/>
</dbReference>
<dbReference type="SUPFAM" id="SSF54292">
    <property type="entry name" value="2Fe-2S ferredoxin-like"/>
    <property type="match status" value="1"/>
</dbReference>
<dbReference type="InterPro" id="IPR001055">
    <property type="entry name" value="Adrenodoxin-like"/>
</dbReference>
<sequence length="83" mass="8853">MQAAMAANIAGIEADCGGLMTCATCHVYLREPHAARLSAPGEDELGMLEFTASPRQANSRLSCQIELTDALDGLVVDLPQRQH</sequence>
<evidence type="ECO:0000256" key="5">
    <source>
        <dbReference type="ARBA" id="ARBA00023014"/>
    </source>
</evidence>
<reference evidence="9" key="1">
    <citation type="submission" date="2006-01" db="EMBL/GenBank/DDBJ databases">
        <title>Genome of the cyst-dividing bacterium Ramlibacter tataouinensis.</title>
        <authorList>
            <person name="Barakat M."/>
            <person name="Ortet P."/>
            <person name="De Luca G."/>
            <person name="Jourlin-Castelli C."/>
            <person name="Ansaldi M."/>
            <person name="Py B."/>
            <person name="Fichant G."/>
            <person name="Coutinho P."/>
            <person name="Voulhoux R."/>
            <person name="Bastien O."/>
            <person name="Roy S."/>
            <person name="Marechal E."/>
            <person name="Henrissat B."/>
            <person name="Quentin Y."/>
            <person name="Noirot P."/>
            <person name="Filloux A."/>
            <person name="Mejean V."/>
            <person name="DuBow M."/>
            <person name="Barras F."/>
            <person name="Heulin T."/>
        </authorList>
    </citation>
    <scope>NUCLEOTIDE SEQUENCE [LARGE SCALE GENOMIC DNA]</scope>
    <source>
        <strain evidence="9">ATCC BAA-407 / DSM 14655 / LMG 21543 / TTB310</strain>
    </source>
</reference>
<dbReference type="eggNOG" id="COG0633">
    <property type="taxonomic scope" value="Bacteria"/>
</dbReference>
<dbReference type="KEGG" id="rta:Rta_17980"/>
<protein>
    <submittedName>
        <fullName evidence="8">Ferrodoxin-like protein</fullName>
    </submittedName>
</protein>
<dbReference type="HOGENOM" id="CLU_082632_5_1_4"/>
<comment type="similarity">
    <text evidence="1">Belongs to the adrenodoxin/putidaredoxin family.</text>
</comment>
<dbReference type="GO" id="GO:0046872">
    <property type="term" value="F:metal ion binding"/>
    <property type="evidence" value="ECO:0007669"/>
    <property type="project" value="UniProtKB-KW"/>
</dbReference>
<feature type="domain" description="2Fe-2S ferredoxin-type" evidence="7">
    <location>
        <begin position="1"/>
        <end position="82"/>
    </location>
</feature>
<evidence type="ECO:0000256" key="3">
    <source>
        <dbReference type="ARBA" id="ARBA00022723"/>
    </source>
</evidence>
<organism evidence="8 9">
    <name type="scientific">Ramlibacter tataouinensis (strain ATCC BAA-407 / DSM 14655 / LMG 21543 / TTB310)</name>
    <dbReference type="NCBI Taxonomy" id="365046"/>
    <lineage>
        <taxon>Bacteria</taxon>
        <taxon>Pseudomonadati</taxon>
        <taxon>Pseudomonadota</taxon>
        <taxon>Betaproteobacteria</taxon>
        <taxon>Burkholderiales</taxon>
        <taxon>Comamonadaceae</taxon>
        <taxon>Ramlibacter</taxon>
    </lineage>
</organism>
<dbReference type="PANTHER" id="PTHR23426:SF65">
    <property type="entry name" value="FERREDOXIN-2, MITOCHONDRIAL"/>
    <property type="match status" value="1"/>
</dbReference>
<dbReference type="AlphaFoldDB" id="F5XWD4"/>
<gene>
    <name evidence="8" type="ordered locus">Rta_17980</name>
</gene>
<keyword evidence="4" id="KW-0408">Iron</keyword>
<dbReference type="Gene3D" id="3.10.20.30">
    <property type="match status" value="1"/>
</dbReference>
<dbReference type="Proteomes" id="UP000008385">
    <property type="component" value="Chromosome"/>
</dbReference>
<dbReference type="GO" id="GO:0051537">
    <property type="term" value="F:2 iron, 2 sulfur cluster binding"/>
    <property type="evidence" value="ECO:0007669"/>
    <property type="project" value="UniProtKB-KW"/>
</dbReference>
<dbReference type="PANTHER" id="PTHR23426">
    <property type="entry name" value="FERREDOXIN/ADRENODOXIN"/>
    <property type="match status" value="1"/>
</dbReference>
<dbReference type="PROSITE" id="PS51085">
    <property type="entry name" value="2FE2S_FER_2"/>
    <property type="match status" value="1"/>
</dbReference>
<comment type="cofactor">
    <cofactor evidence="6">
        <name>[2Fe-2S] cluster</name>
        <dbReference type="ChEBI" id="CHEBI:190135"/>
    </cofactor>
</comment>
<reference evidence="8 9" key="2">
    <citation type="journal article" date="2011" name="PLoS ONE">
        <title>The Cyst-Dividing Bacterium Ramlibacter tataouinensis TTB310 Genome Reveals a Well-Stocked Toolbox for Adaptation to a Desert Environment.</title>
        <authorList>
            <person name="De Luca G."/>
            <person name="Barakat M."/>
            <person name="Ortet P."/>
            <person name="Fochesato S."/>
            <person name="Jourlin-Castelli C."/>
            <person name="Ansaldi M."/>
            <person name="Py B."/>
            <person name="Fichant G."/>
            <person name="Coutinho P.M."/>
            <person name="Voulhoux R."/>
            <person name="Bastien O."/>
            <person name="Marechal E."/>
            <person name="Henrissat B."/>
            <person name="Quentin Y."/>
            <person name="Noirot P."/>
            <person name="Filloux A."/>
            <person name="Mejean V."/>
            <person name="Dubow M.S."/>
            <person name="Barras F."/>
            <person name="Barbe V."/>
            <person name="Weissenbach J."/>
            <person name="Mihalcescu I."/>
            <person name="Vermeglio A."/>
            <person name="Achouak W."/>
            <person name="Heulin T."/>
        </authorList>
    </citation>
    <scope>NUCLEOTIDE SEQUENCE [LARGE SCALE GENOMIC DNA]</scope>
    <source>
        <strain evidence="9">ATCC BAA-407 / DSM 14655 / LMG 21543 / TTB310</strain>
    </source>
</reference>
<evidence type="ECO:0000313" key="8">
    <source>
        <dbReference type="EMBL" id="AEG92888.1"/>
    </source>
</evidence>
<dbReference type="GO" id="GO:0009055">
    <property type="term" value="F:electron transfer activity"/>
    <property type="evidence" value="ECO:0007669"/>
    <property type="project" value="TreeGrafter"/>
</dbReference>
<dbReference type="STRING" id="365046.Rta_17980"/>
<evidence type="ECO:0000256" key="4">
    <source>
        <dbReference type="ARBA" id="ARBA00023004"/>
    </source>
</evidence>
<dbReference type="EMBL" id="CP000245">
    <property type="protein sequence ID" value="AEG92888.1"/>
    <property type="molecule type" value="Genomic_DNA"/>
</dbReference>
<dbReference type="InterPro" id="IPR036010">
    <property type="entry name" value="2Fe-2S_ferredoxin-like_sf"/>
</dbReference>
<evidence type="ECO:0000313" key="9">
    <source>
        <dbReference type="Proteomes" id="UP000008385"/>
    </source>
</evidence>
<dbReference type="GO" id="GO:0140647">
    <property type="term" value="P:P450-containing electron transport chain"/>
    <property type="evidence" value="ECO:0007669"/>
    <property type="project" value="InterPro"/>
</dbReference>
<keyword evidence="3" id="KW-0479">Metal-binding</keyword>